<name>A0A9Q3DRI1_9BASI</name>
<proteinExistence type="predicted"/>
<sequence length="183" mass="21218">MLAREHKEEIRQPIPGSNDKKGTYNQGTPSQGSIPDWIQPRILTRVLDRSRTLNSNLQTPERPFLMDYGEKNVHNGIILGRNRNNNPEDLPQENDLAGSHGRNERFESQQDFQALRRRNQNQRKPGSYTIHRKFLAYGRAQSSSRTLRQGRQNSTFPTTVQNFQDLQTKDKFIKDLPVIPCSY</sequence>
<gene>
    <name evidence="2" type="ORF">O181_048921</name>
</gene>
<protein>
    <submittedName>
        <fullName evidence="2">Uncharacterized protein</fullName>
    </submittedName>
</protein>
<reference evidence="2" key="1">
    <citation type="submission" date="2021-03" db="EMBL/GenBank/DDBJ databases">
        <title>Draft genome sequence of rust myrtle Austropuccinia psidii MF-1, a brazilian biotype.</title>
        <authorList>
            <person name="Quecine M.C."/>
            <person name="Pachon D.M.R."/>
            <person name="Bonatelli M.L."/>
            <person name="Correr F.H."/>
            <person name="Franceschini L.M."/>
            <person name="Leite T.F."/>
            <person name="Margarido G.R.A."/>
            <person name="Almeida C.A."/>
            <person name="Ferrarezi J.A."/>
            <person name="Labate C.A."/>
        </authorList>
    </citation>
    <scope>NUCLEOTIDE SEQUENCE</scope>
    <source>
        <strain evidence="2">MF-1</strain>
    </source>
</reference>
<evidence type="ECO:0000313" key="2">
    <source>
        <dbReference type="EMBL" id="MBW0509206.1"/>
    </source>
</evidence>
<dbReference type="EMBL" id="AVOT02020822">
    <property type="protein sequence ID" value="MBW0509206.1"/>
    <property type="molecule type" value="Genomic_DNA"/>
</dbReference>
<dbReference type="AlphaFoldDB" id="A0A9Q3DRI1"/>
<feature type="region of interest" description="Disordered" evidence="1">
    <location>
        <begin position="1"/>
        <end position="37"/>
    </location>
</feature>
<evidence type="ECO:0000313" key="3">
    <source>
        <dbReference type="Proteomes" id="UP000765509"/>
    </source>
</evidence>
<feature type="region of interest" description="Disordered" evidence="1">
    <location>
        <begin position="78"/>
        <end position="100"/>
    </location>
</feature>
<organism evidence="2 3">
    <name type="scientific">Austropuccinia psidii MF-1</name>
    <dbReference type="NCBI Taxonomy" id="1389203"/>
    <lineage>
        <taxon>Eukaryota</taxon>
        <taxon>Fungi</taxon>
        <taxon>Dikarya</taxon>
        <taxon>Basidiomycota</taxon>
        <taxon>Pucciniomycotina</taxon>
        <taxon>Pucciniomycetes</taxon>
        <taxon>Pucciniales</taxon>
        <taxon>Sphaerophragmiaceae</taxon>
        <taxon>Austropuccinia</taxon>
    </lineage>
</organism>
<feature type="compositionally biased region" description="Polar residues" evidence="1">
    <location>
        <begin position="23"/>
        <end position="33"/>
    </location>
</feature>
<evidence type="ECO:0000256" key="1">
    <source>
        <dbReference type="SAM" id="MobiDB-lite"/>
    </source>
</evidence>
<accession>A0A9Q3DRI1</accession>
<keyword evidence="3" id="KW-1185">Reference proteome</keyword>
<dbReference type="Proteomes" id="UP000765509">
    <property type="component" value="Unassembled WGS sequence"/>
</dbReference>
<comment type="caution">
    <text evidence="2">The sequence shown here is derived from an EMBL/GenBank/DDBJ whole genome shotgun (WGS) entry which is preliminary data.</text>
</comment>
<feature type="compositionally biased region" description="Basic and acidic residues" evidence="1">
    <location>
        <begin position="1"/>
        <end position="11"/>
    </location>
</feature>